<dbReference type="AlphaFoldDB" id="K0SGV5"/>
<sequence length="264" mass="28350">MRRSGREMESGRDPSKIDAKVASVLVPEECSLCRRNAAVLVFGGPTHEGAVLVFGGPTHEGGWVDLLIWCSGALILQAVKRADPPDVRRNIPDDFNLRRRPGGKRQFGPERGRAELSGLNSTFPLGPICLGDIYAQLQHPCGLGRLGRHNDDRESRAPPWPPLKPVATEVRCGIELSPCCAVCPSGTIYTSFWPNICAGLHAGTSAAPLSVGLPFEFGFTAQTTPPPGAGRRDDLVYKFTFDVANRRSTEARGCGAIRLALGAP</sequence>
<name>K0SGV5_THAOC</name>
<feature type="non-terminal residue" evidence="1">
    <location>
        <position position="264"/>
    </location>
</feature>
<organism evidence="1 2">
    <name type="scientific">Thalassiosira oceanica</name>
    <name type="common">Marine diatom</name>
    <dbReference type="NCBI Taxonomy" id="159749"/>
    <lineage>
        <taxon>Eukaryota</taxon>
        <taxon>Sar</taxon>
        <taxon>Stramenopiles</taxon>
        <taxon>Ochrophyta</taxon>
        <taxon>Bacillariophyta</taxon>
        <taxon>Coscinodiscophyceae</taxon>
        <taxon>Thalassiosirophycidae</taxon>
        <taxon>Thalassiosirales</taxon>
        <taxon>Thalassiosiraceae</taxon>
        <taxon>Thalassiosira</taxon>
    </lineage>
</organism>
<gene>
    <name evidence="1" type="ORF">THAOC_14646</name>
</gene>
<proteinExistence type="predicted"/>
<dbReference type="Proteomes" id="UP000266841">
    <property type="component" value="Unassembled WGS sequence"/>
</dbReference>
<evidence type="ECO:0000313" key="1">
    <source>
        <dbReference type="EMBL" id="EJK64605.1"/>
    </source>
</evidence>
<accession>K0SGV5</accession>
<dbReference type="EMBL" id="AGNL01017079">
    <property type="protein sequence ID" value="EJK64605.1"/>
    <property type="molecule type" value="Genomic_DNA"/>
</dbReference>
<protein>
    <submittedName>
        <fullName evidence="1">Uncharacterized protein</fullName>
    </submittedName>
</protein>
<comment type="caution">
    <text evidence="1">The sequence shown here is derived from an EMBL/GenBank/DDBJ whole genome shotgun (WGS) entry which is preliminary data.</text>
</comment>
<keyword evidence="2" id="KW-1185">Reference proteome</keyword>
<evidence type="ECO:0000313" key="2">
    <source>
        <dbReference type="Proteomes" id="UP000266841"/>
    </source>
</evidence>
<reference evidence="1 2" key="1">
    <citation type="journal article" date="2012" name="Genome Biol.">
        <title>Genome and low-iron response of an oceanic diatom adapted to chronic iron limitation.</title>
        <authorList>
            <person name="Lommer M."/>
            <person name="Specht M."/>
            <person name="Roy A.S."/>
            <person name="Kraemer L."/>
            <person name="Andreson R."/>
            <person name="Gutowska M.A."/>
            <person name="Wolf J."/>
            <person name="Bergner S.V."/>
            <person name="Schilhabel M.B."/>
            <person name="Klostermeier U.C."/>
            <person name="Beiko R.G."/>
            <person name="Rosenstiel P."/>
            <person name="Hippler M."/>
            <person name="Laroche J."/>
        </authorList>
    </citation>
    <scope>NUCLEOTIDE SEQUENCE [LARGE SCALE GENOMIC DNA]</scope>
    <source>
        <strain evidence="1 2">CCMP1005</strain>
    </source>
</reference>